<accession>A0A6C0LM62</accession>
<evidence type="ECO:0000313" key="2">
    <source>
        <dbReference type="EMBL" id="QHU30634.1"/>
    </source>
</evidence>
<dbReference type="Gene3D" id="1.20.144.10">
    <property type="entry name" value="Phosphatidic acid phosphatase type 2/haloperoxidase"/>
    <property type="match status" value="1"/>
</dbReference>
<evidence type="ECO:0008006" key="3">
    <source>
        <dbReference type="Google" id="ProtNLM"/>
    </source>
</evidence>
<dbReference type="InterPro" id="IPR036938">
    <property type="entry name" value="PAP2/HPO_sf"/>
</dbReference>
<evidence type="ECO:0000256" key="1">
    <source>
        <dbReference type="SAM" id="Phobius"/>
    </source>
</evidence>
<keyword evidence="1" id="KW-0472">Membrane</keyword>
<proteinExistence type="predicted"/>
<dbReference type="EMBL" id="MN740510">
    <property type="protein sequence ID" value="QHU30634.1"/>
    <property type="molecule type" value="Genomic_DNA"/>
</dbReference>
<reference evidence="2" key="1">
    <citation type="journal article" date="2020" name="Nature">
        <title>Giant virus diversity and host interactions through global metagenomics.</title>
        <authorList>
            <person name="Schulz F."/>
            <person name="Roux S."/>
            <person name="Paez-Espino D."/>
            <person name="Jungbluth S."/>
            <person name="Walsh D.A."/>
            <person name="Denef V.J."/>
            <person name="McMahon K.D."/>
            <person name="Konstantinidis K.T."/>
            <person name="Eloe-Fadrosh E.A."/>
            <person name="Kyrpides N.C."/>
            <person name="Woyke T."/>
        </authorList>
    </citation>
    <scope>NUCLEOTIDE SEQUENCE</scope>
    <source>
        <strain evidence="2">GVMAG-M-3300027833-19</strain>
    </source>
</reference>
<keyword evidence="1" id="KW-1133">Transmembrane helix</keyword>
<name>A0A6C0LM62_9ZZZZ</name>
<keyword evidence="1" id="KW-0812">Transmembrane</keyword>
<organism evidence="2">
    <name type="scientific">viral metagenome</name>
    <dbReference type="NCBI Taxonomy" id="1070528"/>
    <lineage>
        <taxon>unclassified sequences</taxon>
        <taxon>metagenomes</taxon>
        <taxon>organismal metagenomes</taxon>
    </lineage>
</organism>
<feature type="transmembrane region" description="Helical" evidence="1">
    <location>
        <begin position="7"/>
        <end position="26"/>
    </location>
</feature>
<dbReference type="SUPFAM" id="SSF48317">
    <property type="entry name" value="Acid phosphatase/Vanadium-dependent haloperoxidase"/>
    <property type="match status" value="1"/>
</dbReference>
<protein>
    <recommendedName>
        <fullName evidence="3">Phosphatidic acid phosphatase type 2/haloperoxidase domain-containing protein</fullName>
    </recommendedName>
</protein>
<dbReference type="AlphaFoldDB" id="A0A6C0LM62"/>
<sequence>MNRIYTILIFILAICVFFIFKLMNILSKCGINPLTRKINNDFDIVLNDITIDEDVIINNLNERLENVNYDKEVQDLLDIQKQYTKDERYKISHKYDNIYNNLSKYITKSEYKDKIKDLLCILLRLKYKHKEPRPKHYSNKIDVVSLLSAKTPRYPSGHSAQYHYLYLCFKDRNSEIKDICEMGSKSRLIAGVHFPIDVEAGKWVAKYIYDKLH</sequence>